<dbReference type="Proteomes" id="UP001241072">
    <property type="component" value="Unassembled WGS sequence"/>
</dbReference>
<dbReference type="EMBL" id="JAUQUB010000005">
    <property type="protein sequence ID" value="MDO7883452.1"/>
    <property type="molecule type" value="Genomic_DNA"/>
</dbReference>
<name>A0ABT9BVX1_9MICO</name>
<proteinExistence type="predicted"/>
<evidence type="ECO:0000313" key="2">
    <source>
        <dbReference type="EMBL" id="MDO7883452.1"/>
    </source>
</evidence>
<reference evidence="2 3" key="1">
    <citation type="submission" date="2023-07" db="EMBL/GenBank/DDBJ databases">
        <title>Protaetiibacter sp. nov WY-16 isolated from soil.</title>
        <authorList>
            <person name="Liu B."/>
            <person name="Wan Y."/>
        </authorList>
    </citation>
    <scope>NUCLEOTIDE SEQUENCE [LARGE SCALE GENOMIC DNA]</scope>
    <source>
        <strain evidence="2 3">WY-16</strain>
    </source>
</reference>
<dbReference type="InterPro" id="IPR057204">
    <property type="entry name" value="DUF7882"/>
</dbReference>
<protein>
    <submittedName>
        <fullName evidence="2">ATP-dependent DNA ligase</fullName>
    </submittedName>
</protein>
<evidence type="ECO:0000313" key="3">
    <source>
        <dbReference type="Proteomes" id="UP001241072"/>
    </source>
</evidence>
<evidence type="ECO:0000259" key="1">
    <source>
        <dbReference type="Pfam" id="PF25355"/>
    </source>
</evidence>
<organism evidence="2 3">
    <name type="scientific">Antiquaquibacter soli</name>
    <dbReference type="NCBI Taxonomy" id="3064523"/>
    <lineage>
        <taxon>Bacteria</taxon>
        <taxon>Bacillati</taxon>
        <taxon>Actinomycetota</taxon>
        <taxon>Actinomycetes</taxon>
        <taxon>Micrococcales</taxon>
        <taxon>Microbacteriaceae</taxon>
        <taxon>Antiquaquibacter</taxon>
    </lineage>
</organism>
<dbReference type="Pfam" id="PF25355">
    <property type="entry name" value="DUF7882"/>
    <property type="match status" value="1"/>
</dbReference>
<comment type="caution">
    <text evidence="2">The sequence shown here is derived from an EMBL/GenBank/DDBJ whole genome shotgun (WGS) entry which is preliminary data.</text>
</comment>
<keyword evidence="2" id="KW-0436">Ligase</keyword>
<gene>
    <name evidence="2" type="ORF">Q5716_14560</name>
</gene>
<feature type="domain" description="DUF7882" evidence="1">
    <location>
        <begin position="1"/>
        <end position="93"/>
    </location>
</feature>
<keyword evidence="3" id="KW-1185">Reference proteome</keyword>
<sequence>MGTLTYDNTIVRFDDRVLTHLQIAIVRLFRRELSFPMSWKRAVEAGSGRGSLWMVHTTPVYFDFEGSRIPTISDEWVARLEDSAMSSTGLIVSGEHGELVGVGASTPVPAYAFAR</sequence>
<accession>A0ABT9BVX1</accession>
<dbReference type="GO" id="GO:0016874">
    <property type="term" value="F:ligase activity"/>
    <property type="evidence" value="ECO:0007669"/>
    <property type="project" value="UniProtKB-KW"/>
</dbReference>
<dbReference type="RefSeq" id="WP_305003879.1">
    <property type="nucleotide sequence ID" value="NZ_JAUQUB010000005.1"/>
</dbReference>